<feature type="transmembrane region" description="Helical" evidence="5">
    <location>
        <begin position="370"/>
        <end position="389"/>
    </location>
</feature>
<dbReference type="GO" id="GO:0005886">
    <property type="term" value="C:plasma membrane"/>
    <property type="evidence" value="ECO:0007669"/>
    <property type="project" value="UniProtKB-SubCell"/>
</dbReference>
<dbReference type="PANTHER" id="PTHR43839:SF1">
    <property type="entry name" value="OPPC IN A BINDING PROTEIN-DEPENDENT TRANSPORT SYSTEM"/>
    <property type="match status" value="1"/>
</dbReference>
<dbReference type="SUPFAM" id="SSF161098">
    <property type="entry name" value="MetI-like"/>
    <property type="match status" value="1"/>
</dbReference>
<evidence type="ECO:0000256" key="1">
    <source>
        <dbReference type="ARBA" id="ARBA00004141"/>
    </source>
</evidence>
<dbReference type="Pfam" id="PF12911">
    <property type="entry name" value="OppC_N"/>
    <property type="match status" value="1"/>
</dbReference>
<feature type="region of interest" description="Disordered" evidence="6">
    <location>
        <begin position="1"/>
        <end position="25"/>
    </location>
</feature>
<feature type="transmembrane region" description="Helical" evidence="5">
    <location>
        <begin position="226"/>
        <end position="246"/>
    </location>
</feature>
<dbReference type="Pfam" id="PF00528">
    <property type="entry name" value="BPD_transp_1"/>
    <property type="match status" value="1"/>
</dbReference>
<comment type="similarity">
    <text evidence="5">Belongs to the binding-protein-dependent transport system permease family.</text>
</comment>
<name>A0A553UNG3_9DEIO</name>
<evidence type="ECO:0000259" key="7">
    <source>
        <dbReference type="PROSITE" id="PS50928"/>
    </source>
</evidence>
<dbReference type="GO" id="GO:0055085">
    <property type="term" value="P:transmembrane transport"/>
    <property type="evidence" value="ECO:0007669"/>
    <property type="project" value="InterPro"/>
</dbReference>
<keyword evidence="3 5" id="KW-1133">Transmembrane helix</keyword>
<feature type="domain" description="ABC transmembrane type-1" evidence="7">
    <location>
        <begin position="191"/>
        <end position="389"/>
    </location>
</feature>
<dbReference type="RefSeq" id="WP_143721608.1">
    <property type="nucleotide sequence ID" value="NZ_VKDB01000021.1"/>
</dbReference>
<dbReference type="InterPro" id="IPR035906">
    <property type="entry name" value="MetI-like_sf"/>
</dbReference>
<evidence type="ECO:0000313" key="8">
    <source>
        <dbReference type="EMBL" id="TSA81740.1"/>
    </source>
</evidence>
<accession>A0A553UNG3</accession>
<keyword evidence="4 5" id="KW-0472">Membrane</keyword>
<sequence>MTSPKPGLPVGPFADAPAPQTQTQTLSSGQLIRRQFRKNRLAVISIWLLLTLYLLAALADFVSPYGEAEAFFRGQIDRSFAPPTQIHWRDPGSGKLTQPFVYNVSSELNLDTLEFDYKEDTSRAYPVEFLTRGTPYTPFPLNVIPVTWRNSLHFNPQVNFHLFGVQKPATIFLWGADRLGRDIFGRILFGARVTLTIGIFAALISLVLGLLLGAVAGYYGGLIDDLIMRTVEILATIPALFLLLALRSLFPLDAKSSVVFFVVIVILGFIRWGGVARAVRGQVLSLREEDFVMAARSLGASDWRIILRHVLPSTASFTIVSLSLLIPGFILTESGLSFLGLGISDPNSSWGLMLAVAQEGGLQTFTSRPWMLLPGLFIFVTVLAFNFIGDGLRDAFDPKSRSR</sequence>
<gene>
    <name evidence="8" type="ORF">FNU79_14920</name>
</gene>
<organism evidence="8 9">
    <name type="scientific">Deinococcus detaillensis</name>
    <dbReference type="NCBI Taxonomy" id="2592048"/>
    <lineage>
        <taxon>Bacteria</taxon>
        <taxon>Thermotogati</taxon>
        <taxon>Deinococcota</taxon>
        <taxon>Deinococci</taxon>
        <taxon>Deinococcales</taxon>
        <taxon>Deinococcaceae</taxon>
        <taxon>Deinococcus</taxon>
    </lineage>
</organism>
<feature type="transmembrane region" description="Helical" evidence="5">
    <location>
        <begin position="310"/>
        <end position="331"/>
    </location>
</feature>
<dbReference type="InterPro" id="IPR000515">
    <property type="entry name" value="MetI-like"/>
</dbReference>
<evidence type="ECO:0000313" key="9">
    <source>
        <dbReference type="Proteomes" id="UP000316092"/>
    </source>
</evidence>
<dbReference type="Proteomes" id="UP000316092">
    <property type="component" value="Unassembled WGS sequence"/>
</dbReference>
<feature type="transmembrane region" description="Helical" evidence="5">
    <location>
        <begin position="41"/>
        <end position="59"/>
    </location>
</feature>
<evidence type="ECO:0000256" key="4">
    <source>
        <dbReference type="ARBA" id="ARBA00023136"/>
    </source>
</evidence>
<dbReference type="OrthoDB" id="9797472at2"/>
<keyword evidence="9" id="KW-1185">Reference proteome</keyword>
<dbReference type="Gene3D" id="1.10.3720.10">
    <property type="entry name" value="MetI-like"/>
    <property type="match status" value="1"/>
</dbReference>
<evidence type="ECO:0000256" key="2">
    <source>
        <dbReference type="ARBA" id="ARBA00022692"/>
    </source>
</evidence>
<keyword evidence="2 5" id="KW-0812">Transmembrane</keyword>
<dbReference type="AlphaFoldDB" id="A0A553UNG3"/>
<reference evidence="8 9" key="1">
    <citation type="submission" date="2019-07" db="EMBL/GenBank/DDBJ databases">
        <title>Deinococcus detaillus sp. nov., isolated from humus soil in Antarctica.</title>
        <authorList>
            <person name="Zhang K."/>
        </authorList>
    </citation>
    <scope>NUCLEOTIDE SEQUENCE [LARGE SCALE GENOMIC DNA]</scope>
    <source>
        <strain evidence="8 9">H1</strain>
    </source>
</reference>
<dbReference type="CDD" id="cd06261">
    <property type="entry name" value="TM_PBP2"/>
    <property type="match status" value="1"/>
</dbReference>
<feature type="transmembrane region" description="Helical" evidence="5">
    <location>
        <begin position="258"/>
        <end position="279"/>
    </location>
</feature>
<feature type="transmembrane region" description="Helical" evidence="5">
    <location>
        <begin position="195"/>
        <end position="219"/>
    </location>
</feature>
<evidence type="ECO:0000256" key="5">
    <source>
        <dbReference type="RuleBase" id="RU363032"/>
    </source>
</evidence>
<evidence type="ECO:0000256" key="3">
    <source>
        <dbReference type="ARBA" id="ARBA00022989"/>
    </source>
</evidence>
<dbReference type="PROSITE" id="PS50928">
    <property type="entry name" value="ABC_TM1"/>
    <property type="match status" value="1"/>
</dbReference>
<protein>
    <submittedName>
        <fullName evidence="8">ABC transporter permease</fullName>
    </submittedName>
</protein>
<dbReference type="PANTHER" id="PTHR43839">
    <property type="entry name" value="OPPC IN A BINDING PROTEIN-DEPENDENT TRANSPORT SYSTEM"/>
    <property type="match status" value="1"/>
</dbReference>
<comment type="caution">
    <text evidence="8">The sequence shown here is derived from an EMBL/GenBank/DDBJ whole genome shotgun (WGS) entry which is preliminary data.</text>
</comment>
<comment type="subcellular location">
    <subcellularLocation>
        <location evidence="5">Cell membrane</location>
        <topology evidence="5">Multi-pass membrane protein</topology>
    </subcellularLocation>
    <subcellularLocation>
        <location evidence="1">Membrane</location>
        <topology evidence="1">Multi-pass membrane protein</topology>
    </subcellularLocation>
</comment>
<keyword evidence="5" id="KW-0813">Transport</keyword>
<proteinExistence type="inferred from homology"/>
<dbReference type="InterPro" id="IPR025966">
    <property type="entry name" value="OppC_N"/>
</dbReference>
<evidence type="ECO:0000256" key="6">
    <source>
        <dbReference type="SAM" id="MobiDB-lite"/>
    </source>
</evidence>
<dbReference type="EMBL" id="VKDB01000021">
    <property type="protein sequence ID" value="TSA81740.1"/>
    <property type="molecule type" value="Genomic_DNA"/>
</dbReference>